<keyword evidence="4" id="KW-1185">Reference proteome</keyword>
<feature type="region of interest" description="Disordered" evidence="1">
    <location>
        <begin position="87"/>
        <end position="121"/>
    </location>
</feature>
<organism evidence="3 4">
    <name type="scientific">Streptomyces pseudovenezuelae</name>
    <dbReference type="NCBI Taxonomy" id="67350"/>
    <lineage>
        <taxon>Bacteria</taxon>
        <taxon>Bacillati</taxon>
        <taxon>Actinomycetota</taxon>
        <taxon>Actinomycetes</taxon>
        <taxon>Kitasatosporales</taxon>
        <taxon>Streptomycetaceae</taxon>
        <taxon>Streptomyces</taxon>
        <taxon>Streptomyces aurantiacus group</taxon>
    </lineage>
</organism>
<feature type="compositionally biased region" description="Basic residues" evidence="1">
    <location>
        <begin position="111"/>
        <end position="121"/>
    </location>
</feature>
<dbReference type="Pfam" id="PF19054">
    <property type="entry name" value="DUF5753"/>
    <property type="match status" value="1"/>
</dbReference>
<gene>
    <name evidence="3" type="ORF">M2283_010033</name>
</gene>
<dbReference type="EMBL" id="JARXVH010000040">
    <property type="protein sequence ID" value="MDH6222681.1"/>
    <property type="molecule type" value="Genomic_DNA"/>
</dbReference>
<evidence type="ECO:0000313" key="4">
    <source>
        <dbReference type="Proteomes" id="UP001160499"/>
    </source>
</evidence>
<evidence type="ECO:0000313" key="3">
    <source>
        <dbReference type="EMBL" id="MDH6222681.1"/>
    </source>
</evidence>
<reference evidence="3 4" key="1">
    <citation type="submission" date="2023-04" db="EMBL/GenBank/DDBJ databases">
        <title>Forest soil microbial communities from Buena Vista Peninsula, Colon Province, Panama.</title>
        <authorList>
            <person name="Bouskill N."/>
        </authorList>
    </citation>
    <scope>NUCLEOTIDE SEQUENCE [LARGE SCALE GENOMIC DNA]</scope>
    <source>
        <strain evidence="3 4">GGS1</strain>
    </source>
</reference>
<name>A0ABT6M2A5_9ACTN</name>
<accession>A0ABT6M2A5</accession>
<evidence type="ECO:0000256" key="1">
    <source>
        <dbReference type="SAM" id="MobiDB-lite"/>
    </source>
</evidence>
<dbReference type="RefSeq" id="WP_280883275.1">
    <property type="nucleotide sequence ID" value="NZ_JARXVH010000040.1"/>
</dbReference>
<comment type="caution">
    <text evidence="3">The sequence shown here is derived from an EMBL/GenBank/DDBJ whole genome shotgun (WGS) entry which is preliminary data.</text>
</comment>
<sequence length="121" mass="13285">MQIHKGAHAALADTFSLPESEPRTPTVVYVNSIAGNVYLEKERDVHTFIQTFDLMRAAAPVPPPEPSVTAGAALTWRPFMKALCHGRRDAGPGRSSVVRSSYDGARDPAPRRLRARDHHCV</sequence>
<feature type="domain" description="DUF5753" evidence="2">
    <location>
        <begin position="4"/>
        <end position="59"/>
    </location>
</feature>
<evidence type="ECO:0000259" key="2">
    <source>
        <dbReference type="Pfam" id="PF19054"/>
    </source>
</evidence>
<proteinExistence type="predicted"/>
<dbReference type="InterPro" id="IPR043917">
    <property type="entry name" value="DUF5753"/>
</dbReference>
<dbReference type="Proteomes" id="UP001160499">
    <property type="component" value="Unassembled WGS sequence"/>
</dbReference>
<protein>
    <recommendedName>
        <fullName evidence="2">DUF5753 domain-containing protein</fullName>
    </recommendedName>
</protein>